<dbReference type="EMBL" id="JAHQIW010000184">
    <property type="protein sequence ID" value="KAJ1346506.1"/>
    <property type="molecule type" value="Genomic_DNA"/>
</dbReference>
<gene>
    <name evidence="2" type="ORF">KIN20_001302</name>
</gene>
<proteinExistence type="predicted"/>
<dbReference type="AlphaFoldDB" id="A0AAD5MCN6"/>
<organism evidence="2 3">
    <name type="scientific">Parelaphostrongylus tenuis</name>
    <name type="common">Meningeal worm</name>
    <dbReference type="NCBI Taxonomy" id="148309"/>
    <lineage>
        <taxon>Eukaryota</taxon>
        <taxon>Metazoa</taxon>
        <taxon>Ecdysozoa</taxon>
        <taxon>Nematoda</taxon>
        <taxon>Chromadorea</taxon>
        <taxon>Rhabditida</taxon>
        <taxon>Rhabditina</taxon>
        <taxon>Rhabditomorpha</taxon>
        <taxon>Strongyloidea</taxon>
        <taxon>Metastrongylidae</taxon>
        <taxon>Parelaphostrongylus</taxon>
    </lineage>
</organism>
<keyword evidence="3" id="KW-1185">Reference proteome</keyword>
<accession>A0AAD5MCN6</accession>
<name>A0AAD5MCN6_PARTN</name>
<reference evidence="2" key="1">
    <citation type="submission" date="2021-06" db="EMBL/GenBank/DDBJ databases">
        <title>Parelaphostrongylus tenuis whole genome reference sequence.</title>
        <authorList>
            <person name="Garwood T.J."/>
            <person name="Larsen P.A."/>
            <person name="Fountain-Jones N.M."/>
            <person name="Garbe J.R."/>
            <person name="Macchietto M.G."/>
            <person name="Kania S.A."/>
            <person name="Gerhold R.W."/>
            <person name="Richards J.E."/>
            <person name="Wolf T.M."/>
        </authorList>
    </citation>
    <scope>NUCLEOTIDE SEQUENCE</scope>
    <source>
        <strain evidence="2">MNPRO001-30</strain>
        <tissue evidence="2">Meninges</tissue>
    </source>
</reference>
<feature type="region of interest" description="Disordered" evidence="1">
    <location>
        <begin position="1"/>
        <end position="63"/>
    </location>
</feature>
<dbReference type="Proteomes" id="UP001196413">
    <property type="component" value="Unassembled WGS sequence"/>
</dbReference>
<evidence type="ECO:0000256" key="1">
    <source>
        <dbReference type="SAM" id="MobiDB-lite"/>
    </source>
</evidence>
<protein>
    <submittedName>
        <fullName evidence="2">Uncharacterized protein</fullName>
    </submittedName>
</protein>
<evidence type="ECO:0000313" key="2">
    <source>
        <dbReference type="EMBL" id="KAJ1346506.1"/>
    </source>
</evidence>
<evidence type="ECO:0000313" key="3">
    <source>
        <dbReference type="Proteomes" id="UP001196413"/>
    </source>
</evidence>
<sequence>MSFGQEEWEVNTAMPSGDEDWQTMSDSLATKADEDTAGAITKRNLSTSDRGAEGGSVIKGPDDAQQANLNAAIMGEWTTDV</sequence>
<comment type="caution">
    <text evidence="2">The sequence shown here is derived from an EMBL/GenBank/DDBJ whole genome shotgun (WGS) entry which is preliminary data.</text>
</comment>